<keyword evidence="5" id="KW-1133">Transmembrane helix</keyword>
<keyword evidence="12" id="KW-1185">Reference proteome</keyword>
<keyword evidence="7" id="KW-0472">Membrane</keyword>
<reference evidence="11 12" key="1">
    <citation type="journal article" date="2012" name="Eukaryot. Cell">
        <title>Genome sequence of the Trichosporon asahii environmental strain CBS 8904.</title>
        <authorList>
            <person name="Yang R.Y."/>
            <person name="Li H.T."/>
            <person name="Zhu H."/>
            <person name="Zhou G.P."/>
            <person name="Wang M."/>
            <person name="Wang L."/>
        </authorList>
    </citation>
    <scope>NUCLEOTIDE SEQUENCE [LARGE SCALE GENOMIC DNA]</scope>
    <source>
        <strain evidence="11 12">CBS 8904</strain>
    </source>
</reference>
<dbReference type="AlphaFoldDB" id="K1VAD9"/>
<evidence type="ECO:0000313" key="11">
    <source>
        <dbReference type="EMBL" id="EKC97700.1"/>
    </source>
</evidence>
<evidence type="ECO:0000256" key="5">
    <source>
        <dbReference type="ARBA" id="ARBA00022989"/>
    </source>
</evidence>
<comment type="similarity">
    <text evidence="2">Belongs to the CBP4 family.</text>
</comment>
<evidence type="ECO:0000256" key="2">
    <source>
        <dbReference type="ARBA" id="ARBA00006780"/>
    </source>
</evidence>
<evidence type="ECO:0000256" key="6">
    <source>
        <dbReference type="ARBA" id="ARBA00023128"/>
    </source>
</evidence>
<evidence type="ECO:0000256" key="8">
    <source>
        <dbReference type="ARBA" id="ARBA00023186"/>
    </source>
</evidence>
<evidence type="ECO:0000256" key="1">
    <source>
        <dbReference type="ARBA" id="ARBA00004434"/>
    </source>
</evidence>
<comment type="subcellular location">
    <subcellularLocation>
        <location evidence="1">Mitochondrion inner membrane</location>
        <topology evidence="1">Single-pass membrane protein</topology>
    </subcellularLocation>
</comment>
<sequence length="101" mass="10989">MTNIAWGRFLTTSAVLFLPSSAPGATALLEELTAVIGGGYALLVTTTPTEEELYNRLSPDLRRKVDEIRRQREGGDNAVKEQLAAAGDTDKIVWASELNKK</sequence>
<evidence type="ECO:0000256" key="4">
    <source>
        <dbReference type="ARBA" id="ARBA00022792"/>
    </source>
</evidence>
<protein>
    <submittedName>
        <fullName evidence="11">Uncharacterized protein</fullName>
    </submittedName>
</protein>
<dbReference type="STRING" id="1220162.K1VAD9"/>
<keyword evidence="8" id="KW-0143">Chaperone</keyword>
<dbReference type="InterPro" id="IPR012420">
    <property type="entry name" value="Cbp4"/>
</dbReference>
<evidence type="ECO:0000256" key="7">
    <source>
        <dbReference type="ARBA" id="ARBA00023136"/>
    </source>
</evidence>
<dbReference type="GO" id="GO:0005743">
    <property type="term" value="C:mitochondrial inner membrane"/>
    <property type="evidence" value="ECO:0007669"/>
    <property type="project" value="UniProtKB-SubCell"/>
</dbReference>
<evidence type="ECO:0000256" key="9">
    <source>
        <dbReference type="ARBA" id="ARBA00025413"/>
    </source>
</evidence>
<dbReference type="OrthoDB" id="5576752at2759"/>
<proteinExistence type="inferred from homology"/>
<dbReference type="Pfam" id="PF07960">
    <property type="entry name" value="CBP4"/>
    <property type="match status" value="1"/>
</dbReference>
<keyword evidence="6" id="KW-0496">Mitochondrion</keyword>
<evidence type="ECO:0000256" key="3">
    <source>
        <dbReference type="ARBA" id="ARBA00022692"/>
    </source>
</evidence>
<dbReference type="EMBL" id="AMBO01000404">
    <property type="protein sequence ID" value="EKC97700.1"/>
    <property type="molecule type" value="Genomic_DNA"/>
</dbReference>
<keyword evidence="3" id="KW-0812">Transmembrane</keyword>
<evidence type="ECO:0000256" key="10">
    <source>
        <dbReference type="SAM" id="SignalP"/>
    </source>
</evidence>
<dbReference type="Proteomes" id="UP000006757">
    <property type="component" value="Unassembled WGS sequence"/>
</dbReference>
<feature type="chain" id="PRO_5003854024" evidence="10">
    <location>
        <begin position="28"/>
        <end position="101"/>
    </location>
</feature>
<dbReference type="HOGENOM" id="CLU_180253_1_0_1"/>
<keyword evidence="10" id="KW-0732">Signal</keyword>
<evidence type="ECO:0000313" key="12">
    <source>
        <dbReference type="Proteomes" id="UP000006757"/>
    </source>
</evidence>
<organism evidence="11 12">
    <name type="scientific">Trichosporon asahii var. asahii (strain CBS 8904)</name>
    <name type="common">Yeast</name>
    <dbReference type="NCBI Taxonomy" id="1220162"/>
    <lineage>
        <taxon>Eukaryota</taxon>
        <taxon>Fungi</taxon>
        <taxon>Dikarya</taxon>
        <taxon>Basidiomycota</taxon>
        <taxon>Agaricomycotina</taxon>
        <taxon>Tremellomycetes</taxon>
        <taxon>Trichosporonales</taxon>
        <taxon>Trichosporonaceae</taxon>
        <taxon>Trichosporon</taxon>
    </lineage>
</organism>
<keyword evidence="4" id="KW-0999">Mitochondrion inner membrane</keyword>
<name>K1VAD9_TRIAC</name>
<dbReference type="InParanoid" id="K1VAD9"/>
<accession>K1VAD9</accession>
<dbReference type="OMA" id="TNIAWGR"/>
<comment type="caution">
    <text evidence="11">The sequence shown here is derived from an EMBL/GenBank/DDBJ whole genome shotgun (WGS) entry which is preliminary data.</text>
</comment>
<comment type="function">
    <text evidence="9">Essential for the assembly of ubiquinol-cytochrome c reductase. It has a direct effect on the correct occurrence of the Rieske protein, core 4, core 5 and apocytochrome b.</text>
</comment>
<gene>
    <name evidence="11" type="ORF">A1Q2_08012</name>
</gene>
<feature type="signal peptide" evidence="10">
    <location>
        <begin position="1"/>
        <end position="27"/>
    </location>
</feature>